<keyword evidence="1" id="KW-0472">Membrane</keyword>
<feature type="transmembrane region" description="Helical" evidence="1">
    <location>
        <begin position="88"/>
        <end position="113"/>
    </location>
</feature>
<protein>
    <submittedName>
        <fullName evidence="2">Uncharacterized protein</fullName>
    </submittedName>
</protein>
<name>A0A2N7TQB4_9GAMM</name>
<dbReference type="AlphaFoldDB" id="A0A2N7TQB4"/>
<keyword evidence="1" id="KW-1133">Transmembrane helix</keyword>
<gene>
    <name evidence="2" type="ORF">C1H66_06730</name>
</gene>
<dbReference type="Proteomes" id="UP000235346">
    <property type="component" value="Unassembled WGS sequence"/>
</dbReference>
<keyword evidence="3" id="KW-1185">Reference proteome</keyword>
<evidence type="ECO:0000313" key="3">
    <source>
        <dbReference type="Proteomes" id="UP000235346"/>
    </source>
</evidence>
<sequence>MRRPLPRLTAGHPLQLVLGLTIWSLWFVALYGGLSVACAVAPPAPTQGAMTGLNLWLGLLTLATLGLLGWLARACLTAAWRERGRTRFMAALGAGLHLFSAAGVAFVGLPLVVLPPCL</sequence>
<keyword evidence="1" id="KW-0812">Transmembrane</keyword>
<comment type="caution">
    <text evidence="2">The sequence shown here is derived from an EMBL/GenBank/DDBJ whole genome shotgun (WGS) entry which is preliminary data.</text>
</comment>
<evidence type="ECO:0000256" key="1">
    <source>
        <dbReference type="SAM" id="Phobius"/>
    </source>
</evidence>
<dbReference type="EMBL" id="PNRE01000032">
    <property type="protein sequence ID" value="PMR70377.1"/>
    <property type="molecule type" value="Genomic_DNA"/>
</dbReference>
<organism evidence="2 3">
    <name type="scientific">Halomonas heilongjiangensis</name>
    <dbReference type="NCBI Taxonomy" id="1387883"/>
    <lineage>
        <taxon>Bacteria</taxon>
        <taxon>Pseudomonadati</taxon>
        <taxon>Pseudomonadota</taxon>
        <taxon>Gammaproteobacteria</taxon>
        <taxon>Oceanospirillales</taxon>
        <taxon>Halomonadaceae</taxon>
        <taxon>Halomonas</taxon>
    </lineage>
</organism>
<reference evidence="2 3" key="1">
    <citation type="submission" date="2018-01" db="EMBL/GenBank/DDBJ databases">
        <title>Halomonas endophytica sp. nov., isolated from storage liquid in the stems of Populus euphratica.</title>
        <authorList>
            <person name="Chen C."/>
        </authorList>
    </citation>
    <scope>NUCLEOTIDE SEQUENCE [LARGE SCALE GENOMIC DNA]</scope>
    <source>
        <strain evidence="2 3">DSM 26881</strain>
    </source>
</reference>
<feature type="transmembrane region" description="Helical" evidence="1">
    <location>
        <begin position="55"/>
        <end position="76"/>
    </location>
</feature>
<accession>A0A2N7TQB4</accession>
<proteinExistence type="predicted"/>
<dbReference type="RefSeq" id="WP_102627132.1">
    <property type="nucleotide sequence ID" value="NZ_PDOH01000050.1"/>
</dbReference>
<dbReference type="OrthoDB" id="8549814at2"/>
<evidence type="ECO:0000313" key="2">
    <source>
        <dbReference type="EMBL" id="PMR70377.1"/>
    </source>
</evidence>